<evidence type="ECO:0000313" key="4">
    <source>
        <dbReference type="Proteomes" id="UP000078560"/>
    </source>
</evidence>
<gene>
    <name evidence="2" type="ORF">POVCU1_029850</name>
    <name evidence="1" type="ORF">POVCU2_0032340</name>
</gene>
<evidence type="ECO:0000313" key="1">
    <source>
        <dbReference type="EMBL" id="SBS85596.1"/>
    </source>
</evidence>
<dbReference type="AlphaFoldDB" id="A0A1A8WRR1"/>
<protein>
    <submittedName>
        <fullName evidence="2">Uncharacterized protein</fullName>
    </submittedName>
</protein>
<dbReference type="EMBL" id="FLQV01000547">
    <property type="protein sequence ID" value="SBS95608.1"/>
    <property type="molecule type" value="Genomic_DNA"/>
</dbReference>
<reference evidence="3 4" key="2">
    <citation type="submission" date="2016-05" db="EMBL/GenBank/DDBJ databases">
        <authorList>
            <person name="Naeem Raeece"/>
        </authorList>
    </citation>
    <scope>NUCLEOTIDE SEQUENCE [LARGE SCALE GENOMIC DNA]</scope>
</reference>
<dbReference type="EMBL" id="FLQU01000433">
    <property type="protein sequence ID" value="SBS85596.1"/>
    <property type="molecule type" value="Genomic_DNA"/>
</dbReference>
<evidence type="ECO:0000313" key="2">
    <source>
        <dbReference type="EMBL" id="SBS95608.1"/>
    </source>
</evidence>
<proteinExistence type="predicted"/>
<accession>A0A1A8WRR1</accession>
<dbReference type="Proteomes" id="UP000078546">
    <property type="component" value="Unassembled WGS sequence"/>
</dbReference>
<name>A0A1A8WRR1_PLAOA</name>
<evidence type="ECO:0000313" key="3">
    <source>
        <dbReference type="Proteomes" id="UP000078546"/>
    </source>
</evidence>
<organism evidence="2 3">
    <name type="scientific">Plasmodium ovale curtisi</name>
    <dbReference type="NCBI Taxonomy" id="864141"/>
    <lineage>
        <taxon>Eukaryota</taxon>
        <taxon>Sar</taxon>
        <taxon>Alveolata</taxon>
        <taxon>Apicomplexa</taxon>
        <taxon>Aconoidasida</taxon>
        <taxon>Haemosporida</taxon>
        <taxon>Plasmodiidae</taxon>
        <taxon>Plasmodium</taxon>
        <taxon>Plasmodium (Plasmodium)</taxon>
    </lineage>
</organism>
<dbReference type="Proteomes" id="UP000078560">
    <property type="component" value="Unassembled WGS sequence"/>
</dbReference>
<sequence>MGSKLGVAGRNSGGGKKEKNVLLLSLHGTCVTASPHHHIAILSPFLGEEKAIRKNLSGKIPCKAIGGDGEENTWHNNKTHNHFRKRRKKSIQITLCRAFISEEQIDTRSQRAMRHET</sequence>
<reference evidence="2" key="1">
    <citation type="submission" date="2016-05" db="EMBL/GenBank/DDBJ databases">
        <authorList>
            <person name="Lavstsen T."/>
            <person name="Jespersen J.S."/>
        </authorList>
    </citation>
    <scope>NUCLEOTIDE SEQUENCE [LARGE SCALE GENOMIC DNA]</scope>
</reference>